<gene>
    <name evidence="3" type="ORF">PINE0816_LOCUS3890</name>
</gene>
<sequence length="232" mass="26187">MIKYIFVLLLAIQHHTHGFMLGSKSQNVLTSSTAHTNRIYKKRIQRRQPILNIRTREELVFVLSEKENDTEDEPNDRFLPNKLIRKDIKLEDTTLLLGDVVVILLICQVFGLMDAMHKPDFWTNGGFMAPVTHVPATLSRLLQRVSQLSVAWVVSSLKNDGYSKSALVDDESVFKSTITTWVDFCAILILSSLFVAGVLEGGASINGVDLLRSTIYTLPILLGYRLLYSKYS</sequence>
<evidence type="ECO:0000313" key="3">
    <source>
        <dbReference type="EMBL" id="CAD8407771.1"/>
    </source>
</evidence>
<dbReference type="AlphaFoldDB" id="A0A7S0BZK4"/>
<accession>A0A7S0BZK4</accession>
<evidence type="ECO:0000256" key="1">
    <source>
        <dbReference type="SAM" id="Phobius"/>
    </source>
</evidence>
<keyword evidence="2" id="KW-0732">Signal</keyword>
<keyword evidence="1" id="KW-1133">Transmembrane helix</keyword>
<keyword evidence="1" id="KW-0812">Transmembrane</keyword>
<reference evidence="3" key="1">
    <citation type="submission" date="2021-01" db="EMBL/GenBank/DDBJ databases">
        <authorList>
            <person name="Corre E."/>
            <person name="Pelletier E."/>
            <person name="Niang G."/>
            <person name="Scheremetjew M."/>
            <person name="Finn R."/>
            <person name="Kale V."/>
            <person name="Holt S."/>
            <person name="Cochrane G."/>
            <person name="Meng A."/>
            <person name="Brown T."/>
            <person name="Cohen L."/>
        </authorList>
    </citation>
    <scope>NUCLEOTIDE SEQUENCE</scope>
    <source>
        <strain evidence="3">CCAP1064/1</strain>
    </source>
</reference>
<dbReference type="EMBL" id="HBEL01008162">
    <property type="protein sequence ID" value="CAD8407771.1"/>
    <property type="molecule type" value="Transcribed_RNA"/>
</dbReference>
<feature type="chain" id="PRO_5030990651" evidence="2">
    <location>
        <begin position="19"/>
        <end position="232"/>
    </location>
</feature>
<organism evidence="3">
    <name type="scientific">Proboscia inermis</name>
    <dbReference type="NCBI Taxonomy" id="420281"/>
    <lineage>
        <taxon>Eukaryota</taxon>
        <taxon>Sar</taxon>
        <taxon>Stramenopiles</taxon>
        <taxon>Ochrophyta</taxon>
        <taxon>Bacillariophyta</taxon>
        <taxon>Coscinodiscophyceae</taxon>
        <taxon>Rhizosoleniophycidae</taxon>
        <taxon>Rhizosoleniales</taxon>
        <taxon>Rhizosoleniaceae</taxon>
        <taxon>Proboscia</taxon>
    </lineage>
</organism>
<feature type="transmembrane region" description="Helical" evidence="1">
    <location>
        <begin position="181"/>
        <end position="199"/>
    </location>
</feature>
<evidence type="ECO:0000256" key="2">
    <source>
        <dbReference type="SAM" id="SignalP"/>
    </source>
</evidence>
<keyword evidence="1" id="KW-0472">Membrane</keyword>
<name>A0A7S0BZK4_9STRA</name>
<proteinExistence type="predicted"/>
<feature type="transmembrane region" description="Helical" evidence="1">
    <location>
        <begin position="95"/>
        <end position="113"/>
    </location>
</feature>
<protein>
    <submittedName>
        <fullName evidence="3">Uncharacterized protein</fullName>
    </submittedName>
</protein>
<feature type="signal peptide" evidence="2">
    <location>
        <begin position="1"/>
        <end position="18"/>
    </location>
</feature>